<dbReference type="GeneID" id="110203753"/>
<evidence type="ECO:0000256" key="4">
    <source>
        <dbReference type="ARBA" id="ARBA00023180"/>
    </source>
</evidence>
<evidence type="ECO:0000256" key="1">
    <source>
        <dbReference type="ARBA" id="ARBA00004370"/>
    </source>
</evidence>
<keyword evidence="2 5" id="KW-0732">Signal</keyword>
<dbReference type="KEGG" id="pcw:110203753"/>
<proteinExistence type="predicted"/>
<dbReference type="GO" id="GO:0009897">
    <property type="term" value="C:external side of plasma membrane"/>
    <property type="evidence" value="ECO:0007669"/>
    <property type="project" value="TreeGrafter"/>
</dbReference>
<gene>
    <name evidence="7" type="primary">LOC110203753</name>
</gene>
<accession>A0A6P5JR95</accession>
<protein>
    <submittedName>
        <fullName evidence="7">SLAM family member 9-like</fullName>
    </submittedName>
</protein>
<name>A0A6P5JR95_PHACI</name>
<keyword evidence="6" id="KW-1185">Reference proteome</keyword>
<evidence type="ECO:0000256" key="5">
    <source>
        <dbReference type="SAM" id="SignalP"/>
    </source>
</evidence>
<keyword evidence="4" id="KW-0325">Glycoprotein</keyword>
<dbReference type="InParanoid" id="A0A6P5JR95"/>
<sequence length="164" mass="17576">MVHPRLWTLFLLSLFLGPGGSKGIAGPGELIGIVGESITLPLEIMAGEKVENITWISQTVVAVVYLGQGRKPANITQINPLYRGRLNVPTHSYSLEISTLRMEDAGSYKALITIQTCSVGINKEFILSIHDSIALVQSVSSGSSSLGKGTFFFGFLGVLRIGQV</sequence>
<reference evidence="7" key="1">
    <citation type="submission" date="2025-08" db="UniProtKB">
        <authorList>
            <consortium name="RefSeq"/>
        </authorList>
    </citation>
    <scope>IDENTIFICATION</scope>
    <source>
        <tissue evidence="7">Spleen</tissue>
    </source>
</reference>
<dbReference type="AlphaFoldDB" id="A0A6P5JR95"/>
<keyword evidence="3" id="KW-0472">Membrane</keyword>
<dbReference type="GO" id="GO:0042110">
    <property type="term" value="P:T cell activation"/>
    <property type="evidence" value="ECO:0007669"/>
    <property type="project" value="TreeGrafter"/>
</dbReference>
<dbReference type="SUPFAM" id="SSF48726">
    <property type="entry name" value="Immunoglobulin"/>
    <property type="match status" value="1"/>
</dbReference>
<dbReference type="Proteomes" id="UP000515140">
    <property type="component" value="Unplaced"/>
</dbReference>
<dbReference type="InterPro" id="IPR013783">
    <property type="entry name" value="Ig-like_fold"/>
</dbReference>
<evidence type="ECO:0000256" key="2">
    <source>
        <dbReference type="ARBA" id="ARBA00022729"/>
    </source>
</evidence>
<evidence type="ECO:0000313" key="6">
    <source>
        <dbReference type="Proteomes" id="UP000515140"/>
    </source>
</evidence>
<dbReference type="InterPro" id="IPR015631">
    <property type="entry name" value="CD2/SLAM_rcpt"/>
</dbReference>
<feature type="signal peptide" evidence="5">
    <location>
        <begin position="1"/>
        <end position="21"/>
    </location>
</feature>
<dbReference type="InterPro" id="IPR036179">
    <property type="entry name" value="Ig-like_dom_sf"/>
</dbReference>
<comment type="subcellular location">
    <subcellularLocation>
        <location evidence="1">Membrane</location>
    </subcellularLocation>
</comment>
<dbReference type="RefSeq" id="XP_020835878.1">
    <property type="nucleotide sequence ID" value="XM_020980219.1"/>
</dbReference>
<feature type="chain" id="PRO_5028116064" evidence="5">
    <location>
        <begin position="22"/>
        <end position="164"/>
    </location>
</feature>
<dbReference type="CDD" id="cd16842">
    <property type="entry name" value="Ig_SLAM-like_N"/>
    <property type="match status" value="1"/>
</dbReference>
<dbReference type="Gene3D" id="2.60.40.10">
    <property type="entry name" value="Immunoglobulins"/>
    <property type="match status" value="1"/>
</dbReference>
<organism evidence="6 7">
    <name type="scientific">Phascolarctos cinereus</name>
    <name type="common">Koala</name>
    <dbReference type="NCBI Taxonomy" id="38626"/>
    <lineage>
        <taxon>Eukaryota</taxon>
        <taxon>Metazoa</taxon>
        <taxon>Chordata</taxon>
        <taxon>Craniata</taxon>
        <taxon>Vertebrata</taxon>
        <taxon>Euteleostomi</taxon>
        <taxon>Mammalia</taxon>
        <taxon>Metatheria</taxon>
        <taxon>Diprotodontia</taxon>
        <taxon>Phascolarctidae</taxon>
        <taxon>Phascolarctos</taxon>
    </lineage>
</organism>
<dbReference type="PANTHER" id="PTHR12080:SF18">
    <property type="entry name" value="SLAM FAMILY MEMBER 9"/>
    <property type="match status" value="1"/>
</dbReference>
<dbReference type="PANTHER" id="PTHR12080">
    <property type="entry name" value="SIGNALING LYMPHOCYTIC ACTIVATION MOLECULE"/>
    <property type="match status" value="1"/>
</dbReference>
<evidence type="ECO:0000256" key="3">
    <source>
        <dbReference type="ARBA" id="ARBA00023136"/>
    </source>
</evidence>
<evidence type="ECO:0000313" key="7">
    <source>
        <dbReference type="RefSeq" id="XP_020835878.1"/>
    </source>
</evidence>